<accession>A0A1Q5P0W8</accession>
<dbReference type="STRING" id="1714354.BLL40_14280"/>
<dbReference type="InterPro" id="IPR037208">
    <property type="entry name" value="Spo0E-like_sf"/>
</dbReference>
<comment type="caution">
    <text evidence="1">The sequence shown here is derived from an EMBL/GenBank/DDBJ whole genome shotgun (WGS) entry which is preliminary data.</text>
</comment>
<dbReference type="GO" id="GO:0046983">
    <property type="term" value="F:protein dimerization activity"/>
    <property type="evidence" value="ECO:0007669"/>
    <property type="project" value="InterPro"/>
</dbReference>
<evidence type="ECO:0008006" key="3">
    <source>
        <dbReference type="Google" id="ProtNLM"/>
    </source>
</evidence>
<dbReference type="InterPro" id="IPR018540">
    <property type="entry name" value="Spo0E-like"/>
</dbReference>
<name>A0A1Q5P0W8_9BACI</name>
<reference evidence="1 2" key="1">
    <citation type="submission" date="2016-12" db="EMBL/GenBank/DDBJ databases">
        <title>Domibacillus sp. SAOS 44 whole genome sequencing.</title>
        <authorList>
            <person name="Verma A."/>
            <person name="Krishnamurthi S."/>
        </authorList>
    </citation>
    <scope>NUCLEOTIDE SEQUENCE [LARGE SCALE GENOMIC DNA]</scope>
    <source>
        <strain evidence="1 2">SAOS 44</strain>
    </source>
</reference>
<organism evidence="1 2">
    <name type="scientific">Domibacillus mangrovi</name>
    <dbReference type="NCBI Taxonomy" id="1714354"/>
    <lineage>
        <taxon>Bacteria</taxon>
        <taxon>Bacillati</taxon>
        <taxon>Bacillota</taxon>
        <taxon>Bacilli</taxon>
        <taxon>Bacillales</taxon>
        <taxon>Bacillaceae</taxon>
        <taxon>Domibacillus</taxon>
    </lineage>
</organism>
<gene>
    <name evidence="1" type="ORF">BLL40_14280</name>
</gene>
<sequence length="49" mass="5811">MQLIHLQNEIENCRYEMISLAMKTSLSDIDVVELSQKLDQLLNEYQQIK</sequence>
<dbReference type="Pfam" id="PF09388">
    <property type="entry name" value="SpoOE-like"/>
    <property type="match status" value="1"/>
</dbReference>
<dbReference type="RefSeq" id="WP_073712541.1">
    <property type="nucleotide sequence ID" value="NZ_MRWQ01000014.1"/>
</dbReference>
<evidence type="ECO:0000313" key="1">
    <source>
        <dbReference type="EMBL" id="OKL35742.1"/>
    </source>
</evidence>
<protein>
    <recommendedName>
        <fullName evidence="3">Spo0E family sporulation regulatory protein-aspartic acid phosphatase</fullName>
    </recommendedName>
</protein>
<dbReference type="GO" id="GO:0043937">
    <property type="term" value="P:regulation of sporulation"/>
    <property type="evidence" value="ECO:0007669"/>
    <property type="project" value="InterPro"/>
</dbReference>
<dbReference type="EMBL" id="MRWQ01000014">
    <property type="protein sequence ID" value="OKL35742.1"/>
    <property type="molecule type" value="Genomic_DNA"/>
</dbReference>
<dbReference type="Gene3D" id="4.10.280.10">
    <property type="entry name" value="Helix-loop-helix DNA-binding domain"/>
    <property type="match status" value="1"/>
</dbReference>
<dbReference type="OrthoDB" id="2649371at2"/>
<dbReference type="AlphaFoldDB" id="A0A1Q5P0W8"/>
<proteinExistence type="predicted"/>
<keyword evidence="2" id="KW-1185">Reference proteome</keyword>
<dbReference type="SUPFAM" id="SSF140500">
    <property type="entry name" value="BAS1536-like"/>
    <property type="match status" value="1"/>
</dbReference>
<evidence type="ECO:0000313" key="2">
    <source>
        <dbReference type="Proteomes" id="UP000186524"/>
    </source>
</evidence>
<dbReference type="Proteomes" id="UP000186524">
    <property type="component" value="Unassembled WGS sequence"/>
</dbReference>
<dbReference type="InterPro" id="IPR036638">
    <property type="entry name" value="HLH_DNA-bd_sf"/>
</dbReference>